<dbReference type="RefSeq" id="WP_160797069.1">
    <property type="nucleotide sequence ID" value="NZ_WSSB01000009.1"/>
</dbReference>
<dbReference type="Gene3D" id="1.10.12.10">
    <property type="entry name" value="Lyase 2-enoyl-coa Hydratase, Chain A, domain 2"/>
    <property type="match status" value="1"/>
</dbReference>
<dbReference type="InterPro" id="IPR018376">
    <property type="entry name" value="Enoyl-CoA_hyd/isom_CS"/>
</dbReference>
<reference evidence="4 5" key="1">
    <citation type="submission" date="2019-12" db="EMBL/GenBank/DDBJ databases">
        <title>Neisseriaceae gen. nov. sp. Genome sequencing and assembly.</title>
        <authorList>
            <person name="Liu Z."/>
            <person name="Li A."/>
        </authorList>
    </citation>
    <scope>NUCLEOTIDE SEQUENCE [LARGE SCALE GENOMIC DNA]</scope>
    <source>
        <strain evidence="4 5">B2N2-7</strain>
    </source>
</reference>
<name>A0A845BM98_9NEIS</name>
<dbReference type="EMBL" id="WSSB01000009">
    <property type="protein sequence ID" value="MXR37472.1"/>
    <property type="molecule type" value="Genomic_DNA"/>
</dbReference>
<sequence>MSKVLTRIDGRVLSITINRPEVMNALDSETHRLMSDALDAYAADDELWLCVLRGTGGQAFCAGGDIGAMHAAANGGEPYVVPASGYGGLTSRFDLNKPVIAVVDGIAMGGGFEIALACDLVIAGESARFALPEPKIGAVAYAGGMHRLPRQIGMKRAMQLLLTGETVRAAQALDWGLINEVVPDAELDAALARWTGKLTACAPLAIRATKACVNAGLDQPLSAALALQDSGGIAALEAMRTSRDVIEGIAAFSEKRKPQWQGR</sequence>
<dbReference type="Gene3D" id="3.90.226.10">
    <property type="entry name" value="2-enoyl-CoA Hydratase, Chain A, domain 1"/>
    <property type="match status" value="1"/>
</dbReference>
<evidence type="ECO:0000256" key="2">
    <source>
        <dbReference type="ARBA" id="ARBA00023239"/>
    </source>
</evidence>
<dbReference type="PROSITE" id="PS00166">
    <property type="entry name" value="ENOYL_COA_HYDRATASE"/>
    <property type="match status" value="1"/>
</dbReference>
<comment type="caution">
    <text evidence="4">The sequence shown here is derived from an EMBL/GenBank/DDBJ whole genome shotgun (WGS) entry which is preliminary data.</text>
</comment>
<dbReference type="InterPro" id="IPR029045">
    <property type="entry name" value="ClpP/crotonase-like_dom_sf"/>
</dbReference>
<dbReference type="SUPFAM" id="SSF52096">
    <property type="entry name" value="ClpP/crotonase"/>
    <property type="match status" value="1"/>
</dbReference>
<dbReference type="PANTHER" id="PTHR11941">
    <property type="entry name" value="ENOYL-COA HYDRATASE-RELATED"/>
    <property type="match status" value="1"/>
</dbReference>
<dbReference type="GO" id="GO:0004300">
    <property type="term" value="F:enoyl-CoA hydratase activity"/>
    <property type="evidence" value="ECO:0007669"/>
    <property type="project" value="UniProtKB-EC"/>
</dbReference>
<keyword evidence="5" id="KW-1185">Reference proteome</keyword>
<proteinExistence type="inferred from homology"/>
<keyword evidence="2 4" id="KW-0456">Lyase</keyword>
<evidence type="ECO:0000313" key="5">
    <source>
        <dbReference type="Proteomes" id="UP000467214"/>
    </source>
</evidence>
<dbReference type="PANTHER" id="PTHR11941:SF54">
    <property type="entry name" value="ENOYL-COA HYDRATASE, MITOCHONDRIAL"/>
    <property type="match status" value="1"/>
</dbReference>
<dbReference type="EC" id="4.2.1.17" evidence="4"/>
<protein>
    <submittedName>
        <fullName evidence="4">Enoyl-CoA hydratase</fullName>
        <ecNumber evidence="4">4.2.1.17</ecNumber>
    </submittedName>
</protein>
<evidence type="ECO:0000256" key="1">
    <source>
        <dbReference type="ARBA" id="ARBA00005254"/>
    </source>
</evidence>
<dbReference type="GO" id="GO:0006635">
    <property type="term" value="P:fatty acid beta-oxidation"/>
    <property type="evidence" value="ECO:0007669"/>
    <property type="project" value="TreeGrafter"/>
</dbReference>
<dbReference type="Proteomes" id="UP000467214">
    <property type="component" value="Unassembled WGS sequence"/>
</dbReference>
<evidence type="ECO:0000313" key="4">
    <source>
        <dbReference type="EMBL" id="MXR37472.1"/>
    </source>
</evidence>
<gene>
    <name evidence="4" type="ORF">GQF02_10845</name>
</gene>
<comment type="similarity">
    <text evidence="1 3">Belongs to the enoyl-CoA hydratase/isomerase family.</text>
</comment>
<organism evidence="4 5">
    <name type="scientific">Craterilacuibacter sinensis</name>
    <dbReference type="NCBI Taxonomy" id="2686017"/>
    <lineage>
        <taxon>Bacteria</taxon>
        <taxon>Pseudomonadati</taxon>
        <taxon>Pseudomonadota</taxon>
        <taxon>Betaproteobacteria</taxon>
        <taxon>Neisseriales</taxon>
        <taxon>Neisseriaceae</taxon>
        <taxon>Craterilacuibacter</taxon>
    </lineage>
</organism>
<dbReference type="InterPro" id="IPR014748">
    <property type="entry name" value="Enoyl-CoA_hydra_C"/>
</dbReference>
<evidence type="ECO:0000256" key="3">
    <source>
        <dbReference type="RuleBase" id="RU003707"/>
    </source>
</evidence>
<dbReference type="CDD" id="cd06558">
    <property type="entry name" value="crotonase-like"/>
    <property type="match status" value="1"/>
</dbReference>
<dbReference type="InterPro" id="IPR001753">
    <property type="entry name" value="Enoyl-CoA_hydra/iso"/>
</dbReference>
<dbReference type="Pfam" id="PF00378">
    <property type="entry name" value="ECH_1"/>
    <property type="match status" value="1"/>
</dbReference>
<accession>A0A845BM98</accession>
<dbReference type="AlphaFoldDB" id="A0A845BM98"/>